<dbReference type="RefSeq" id="WP_012223511.1">
    <property type="nucleotide sequence ID" value="NZ_HG422565.1"/>
</dbReference>
<keyword evidence="1" id="KW-0472">Membrane</keyword>
<comment type="function">
    <text evidence="1">Could be involved in insertion of integral membrane proteins into the membrane.</text>
</comment>
<reference evidence="3 4" key="1">
    <citation type="journal article" date="2013" name="ISME J.">
        <title>Metabolic model for the filamentous 'Candidatus Microthrix parvicella' based on genomic and metagenomic analyses.</title>
        <authorList>
            <person name="Jon McIlroy S."/>
            <person name="Kristiansen R."/>
            <person name="Albertsen M."/>
            <person name="Michael Karst S."/>
            <person name="Rossetti S."/>
            <person name="Lund Nielsen J."/>
            <person name="Tandoi V."/>
            <person name="James Seviour R."/>
            <person name="Nielsen P.H."/>
        </authorList>
    </citation>
    <scope>NUCLEOTIDE SEQUENCE [LARGE SCALE GENOMIC DNA]</scope>
    <source>
        <strain evidence="3 4">RN1</strain>
    </source>
</reference>
<evidence type="ECO:0000313" key="4">
    <source>
        <dbReference type="Proteomes" id="UP000018291"/>
    </source>
</evidence>
<dbReference type="HAMAP" id="MF_00386">
    <property type="entry name" value="UPF0161_YidD"/>
    <property type="match status" value="1"/>
</dbReference>
<protein>
    <recommendedName>
        <fullName evidence="1">Putative membrane protein insertion efficiency factor</fullName>
    </recommendedName>
</protein>
<comment type="caution">
    <text evidence="3">The sequence shown here is derived from an EMBL/GenBank/DDBJ whole genome shotgun (WGS) entry which is preliminary data.</text>
</comment>
<dbReference type="Proteomes" id="UP000018291">
    <property type="component" value="Unassembled WGS sequence"/>
</dbReference>
<dbReference type="PANTHER" id="PTHR33383">
    <property type="entry name" value="MEMBRANE PROTEIN INSERTION EFFICIENCY FACTOR-RELATED"/>
    <property type="match status" value="1"/>
</dbReference>
<organism evidence="3 4">
    <name type="scientific">Candidatus Neomicrothrix parvicella RN1</name>
    <dbReference type="NCBI Taxonomy" id="1229780"/>
    <lineage>
        <taxon>Bacteria</taxon>
        <taxon>Bacillati</taxon>
        <taxon>Actinomycetota</taxon>
        <taxon>Acidimicrobiia</taxon>
        <taxon>Acidimicrobiales</taxon>
        <taxon>Microthrixaceae</taxon>
        <taxon>Candidatus Neomicrothrix</taxon>
    </lineage>
</organism>
<keyword evidence="4" id="KW-1185">Reference proteome</keyword>
<name>R4Z0Z2_9ACTN</name>
<dbReference type="Pfam" id="PF01809">
    <property type="entry name" value="YidD"/>
    <property type="match status" value="1"/>
</dbReference>
<dbReference type="NCBIfam" id="TIGR00278">
    <property type="entry name" value="membrane protein insertion efficiency factor YidD"/>
    <property type="match status" value="1"/>
</dbReference>
<gene>
    <name evidence="3" type="ORF">BN381_100164</name>
</gene>
<dbReference type="AlphaFoldDB" id="R4Z0Z2"/>
<evidence type="ECO:0000256" key="2">
    <source>
        <dbReference type="SAM" id="MobiDB-lite"/>
    </source>
</evidence>
<dbReference type="PANTHER" id="PTHR33383:SF1">
    <property type="entry name" value="MEMBRANE PROTEIN INSERTION EFFICIENCY FACTOR-RELATED"/>
    <property type="match status" value="1"/>
</dbReference>
<accession>R4Z0Z2</accession>
<keyword evidence="1" id="KW-1003">Cell membrane</keyword>
<feature type="region of interest" description="Disordered" evidence="2">
    <location>
        <begin position="67"/>
        <end position="87"/>
    </location>
</feature>
<dbReference type="GO" id="GO:0005886">
    <property type="term" value="C:plasma membrane"/>
    <property type="evidence" value="ECO:0007669"/>
    <property type="project" value="UniProtKB-SubCell"/>
</dbReference>
<dbReference type="STRING" id="1229780.BN381_100164"/>
<dbReference type="InterPro" id="IPR002696">
    <property type="entry name" value="Membr_insert_effic_factor_YidD"/>
</dbReference>
<evidence type="ECO:0000256" key="1">
    <source>
        <dbReference type="HAMAP-Rule" id="MF_00386"/>
    </source>
</evidence>
<dbReference type="SMART" id="SM01234">
    <property type="entry name" value="Haemolytic"/>
    <property type="match status" value="1"/>
</dbReference>
<sequence length="87" mass="9309">MIQGVIHGYQVMTNARPSPCRYVPSCSSYADEAVQVHGAIKGGAMSLRRLSRCHPWGASGWDPVPDIHGNCAPEPVSSSRDDLSTDA</sequence>
<dbReference type="eggNOG" id="COG0759">
    <property type="taxonomic scope" value="Bacteria"/>
</dbReference>
<proteinExistence type="inferred from homology"/>
<dbReference type="OrthoDB" id="9801753at2"/>
<comment type="subcellular location">
    <subcellularLocation>
        <location evidence="1">Cell membrane</location>
        <topology evidence="1">Peripheral membrane protein</topology>
        <orientation evidence="1">Cytoplasmic side</orientation>
    </subcellularLocation>
</comment>
<evidence type="ECO:0000313" key="3">
    <source>
        <dbReference type="EMBL" id="CCM62277.1"/>
    </source>
</evidence>
<dbReference type="HOGENOM" id="CLU_144811_2_1_11"/>
<comment type="similarity">
    <text evidence="1">Belongs to the UPF0161 family.</text>
</comment>
<dbReference type="EMBL" id="CANL01000002">
    <property type="protein sequence ID" value="CCM62277.1"/>
    <property type="molecule type" value="Genomic_DNA"/>
</dbReference>